<evidence type="ECO:0000313" key="1">
    <source>
        <dbReference type="EMBL" id="ALG09699.1"/>
    </source>
</evidence>
<dbReference type="PANTHER" id="PTHR48219">
    <property type="entry name" value="VACUOLAR PROTEIN SORTING-ASSOCIATED PROTEIN 62-RELATED"/>
    <property type="match status" value="1"/>
</dbReference>
<dbReference type="OrthoDB" id="1495469at2"/>
<dbReference type="STRING" id="860235.AOZ06_24840"/>
<organism evidence="1 2">
    <name type="scientific">Kibdelosporangium phytohabitans</name>
    <dbReference type="NCBI Taxonomy" id="860235"/>
    <lineage>
        <taxon>Bacteria</taxon>
        <taxon>Bacillati</taxon>
        <taxon>Actinomycetota</taxon>
        <taxon>Actinomycetes</taxon>
        <taxon>Pseudonocardiales</taxon>
        <taxon>Pseudonocardiaceae</taxon>
        <taxon>Kibdelosporangium</taxon>
    </lineage>
</organism>
<keyword evidence="2" id="KW-1185">Reference proteome</keyword>
<protein>
    <recommendedName>
        <fullName evidence="3">DUF946 domain-containing protein</fullName>
    </recommendedName>
</protein>
<dbReference type="PANTHER" id="PTHR48219:SF2">
    <property type="entry name" value="VACUOLAR PROTEIN SORTING-ASSOCIATED PROTEIN 62"/>
    <property type="match status" value="1"/>
</dbReference>
<reference evidence="1 2" key="1">
    <citation type="submission" date="2015-07" db="EMBL/GenBank/DDBJ databases">
        <title>Genome sequencing of Kibdelosporangium phytohabitans.</title>
        <authorList>
            <person name="Qin S."/>
            <person name="Xing K."/>
        </authorList>
    </citation>
    <scope>NUCLEOTIDE SEQUENCE [LARGE SCALE GENOMIC DNA]</scope>
    <source>
        <strain evidence="1 2">KLBMP1111</strain>
    </source>
</reference>
<dbReference type="EMBL" id="CP012752">
    <property type="protein sequence ID" value="ALG09699.1"/>
    <property type="molecule type" value="Genomic_DNA"/>
</dbReference>
<accession>A0A0N9I4G3</accession>
<sequence>MSEIQEVRPVEHADLGGEPTLLVGTTSTFKWVWSDSESGSRRDVTIWRPQPTDGYQLVGDYAQGNYNKHPNATAITVKSVNDGNSPHPILMAPQRYVQIWKDKGSRGKHNGAIWFPEPPDGYVSLGYVATKGFSAPKNLNYACIRRDWAREAGVGPSVWSDAKSGADEAVTAYPIIGVSAAFVAQGNYDKWVGTAWQLNLQSAHEPELG</sequence>
<dbReference type="Proteomes" id="UP000063699">
    <property type="component" value="Chromosome"/>
</dbReference>
<name>A0A0N9I4G3_9PSEU</name>
<dbReference type="KEGG" id="kphy:AOZ06_24840"/>
<dbReference type="AlphaFoldDB" id="A0A0N9I4G3"/>
<gene>
    <name evidence="1" type="ORF">AOZ06_24840</name>
</gene>
<dbReference type="RefSeq" id="WP_054291603.1">
    <property type="nucleotide sequence ID" value="NZ_CP012752.1"/>
</dbReference>
<proteinExistence type="predicted"/>
<dbReference type="InterPro" id="IPR009291">
    <property type="entry name" value="Vps62"/>
</dbReference>
<evidence type="ECO:0000313" key="2">
    <source>
        <dbReference type="Proteomes" id="UP000063699"/>
    </source>
</evidence>
<evidence type="ECO:0008006" key="3">
    <source>
        <dbReference type="Google" id="ProtNLM"/>
    </source>
</evidence>
<dbReference type="Pfam" id="PF06101">
    <property type="entry name" value="Vps62"/>
    <property type="match status" value="1"/>
</dbReference>